<reference evidence="2 3" key="1">
    <citation type="journal article" date="2015" name="Sci. Rep.">
        <title>The power of single molecule real-time sequencing technology in the de novo assembly of a eukaryotic genome.</title>
        <authorList>
            <person name="Sakai H."/>
            <person name="Naito K."/>
            <person name="Ogiso-Tanaka E."/>
            <person name="Takahashi Y."/>
            <person name="Iseki K."/>
            <person name="Muto C."/>
            <person name="Satou K."/>
            <person name="Teruya K."/>
            <person name="Shiroma A."/>
            <person name="Shimoji M."/>
            <person name="Hirano T."/>
            <person name="Itoh T."/>
            <person name="Kaga A."/>
            <person name="Tomooka N."/>
        </authorList>
    </citation>
    <scope>NUCLEOTIDE SEQUENCE [LARGE SCALE GENOMIC DNA]</scope>
    <source>
        <strain evidence="3">cv. Shumari</strain>
    </source>
</reference>
<proteinExistence type="predicted"/>
<evidence type="ECO:0000313" key="3">
    <source>
        <dbReference type="Proteomes" id="UP000291084"/>
    </source>
</evidence>
<dbReference type="EMBL" id="AP015036">
    <property type="protein sequence ID" value="BAT82327.1"/>
    <property type="molecule type" value="Genomic_DNA"/>
</dbReference>
<accession>A0A0S3RP01</accession>
<keyword evidence="3" id="KW-1185">Reference proteome</keyword>
<gene>
    <name evidence="2" type="primary">Vigan.03G232800</name>
    <name evidence="2" type="ORF">VIGAN_03232800</name>
</gene>
<name>A0A0S3RP01_PHAAN</name>
<dbReference type="AlphaFoldDB" id="A0A0S3RP01"/>
<evidence type="ECO:0000313" key="2">
    <source>
        <dbReference type="EMBL" id="BAT82327.1"/>
    </source>
</evidence>
<feature type="region of interest" description="Disordered" evidence="1">
    <location>
        <begin position="19"/>
        <end position="38"/>
    </location>
</feature>
<organism evidence="2 3">
    <name type="scientific">Vigna angularis var. angularis</name>
    <dbReference type="NCBI Taxonomy" id="157739"/>
    <lineage>
        <taxon>Eukaryota</taxon>
        <taxon>Viridiplantae</taxon>
        <taxon>Streptophyta</taxon>
        <taxon>Embryophyta</taxon>
        <taxon>Tracheophyta</taxon>
        <taxon>Spermatophyta</taxon>
        <taxon>Magnoliopsida</taxon>
        <taxon>eudicotyledons</taxon>
        <taxon>Gunneridae</taxon>
        <taxon>Pentapetalae</taxon>
        <taxon>rosids</taxon>
        <taxon>fabids</taxon>
        <taxon>Fabales</taxon>
        <taxon>Fabaceae</taxon>
        <taxon>Papilionoideae</taxon>
        <taxon>50 kb inversion clade</taxon>
        <taxon>NPAAA clade</taxon>
        <taxon>indigoferoid/millettioid clade</taxon>
        <taxon>Phaseoleae</taxon>
        <taxon>Vigna</taxon>
    </lineage>
</organism>
<dbReference type="Proteomes" id="UP000291084">
    <property type="component" value="Chromosome 3"/>
</dbReference>
<evidence type="ECO:0000256" key="1">
    <source>
        <dbReference type="SAM" id="MobiDB-lite"/>
    </source>
</evidence>
<sequence length="69" mass="8252">MHLKIRSFPLRLCHSALQQQDRNSNLEPGKRTHQTPPLPPLLSFLLDSQNHKIQLSNHTHFKYCSYYYY</sequence>
<protein>
    <submittedName>
        <fullName evidence="2">Uncharacterized protein</fullName>
    </submittedName>
</protein>